<proteinExistence type="predicted"/>
<dbReference type="EMBL" id="QWKH01000128">
    <property type="protein sequence ID" value="NBI35467.1"/>
    <property type="molecule type" value="Genomic_DNA"/>
</dbReference>
<evidence type="ECO:0000313" key="1">
    <source>
        <dbReference type="EMBL" id="NBI35467.1"/>
    </source>
</evidence>
<protein>
    <recommendedName>
        <fullName evidence="2">DUF559 domain-containing protein</fullName>
    </recommendedName>
</protein>
<gene>
    <name evidence="1" type="ORF">D1639_10610</name>
</gene>
<evidence type="ECO:0008006" key="2">
    <source>
        <dbReference type="Google" id="ProtNLM"/>
    </source>
</evidence>
<dbReference type="Gene3D" id="3.40.960.10">
    <property type="entry name" value="VSR Endonuclease"/>
    <property type="match status" value="1"/>
</dbReference>
<reference evidence="1" key="1">
    <citation type="submission" date="2018-08" db="EMBL/GenBank/DDBJ databases">
        <title>Murine metabolic-syndrome-specific gut microbial biobank.</title>
        <authorList>
            <person name="Liu C."/>
        </authorList>
    </citation>
    <scope>NUCLEOTIDE SEQUENCE [LARGE SCALE GENOMIC DNA]</scope>
    <source>
        <strain evidence="1">Z82</strain>
    </source>
</reference>
<organism evidence="1">
    <name type="scientific">Muribaculaceae bacterium Z82</name>
    <dbReference type="NCBI Taxonomy" id="2304548"/>
    <lineage>
        <taxon>Bacteria</taxon>
        <taxon>Pseudomonadati</taxon>
        <taxon>Bacteroidota</taxon>
        <taxon>Bacteroidia</taxon>
        <taxon>Bacteroidales</taxon>
        <taxon>Muribaculaceae</taxon>
    </lineage>
</organism>
<accession>A0A7C9NN31</accession>
<dbReference type="AlphaFoldDB" id="A0A7C9NN31"/>
<comment type="caution">
    <text evidence="1">The sequence shown here is derived from an EMBL/GenBank/DDBJ whole genome shotgun (WGS) entry which is preliminary data.</text>
</comment>
<name>A0A7C9NN31_9BACT</name>
<sequence length="328" mass="35523">MRGFLYGISALAYWLAYTGRLDAPVVRAGDAAASGQNAAPGIAEGARVLFPHLGRPLHVLVPDATRVRAKGFACHRSNAAFAGGSFHLADEVLGVCSPELCFVQVAKQFPFHQAVKAGCALCGSFAISPKADFGLVARQPLATKAALEKYLDENGGISGAKAARKALRYVVEGCASPAEIYLAMVLTLPYAKGGFALPGFRSNCSVELGKRAAKAAARSKVIPDLLNVEHRIAIEYDADITHASGQRRMHDATKRMVLESMGFKVVTVTTRQLASSERMRDVAREVRKHMGLPFRVKSVEFDRNHRLLQATRKSFDGLYNPQWLAGHF</sequence>